<feature type="compositionally biased region" description="Basic and acidic residues" evidence="1">
    <location>
        <begin position="389"/>
        <end position="410"/>
    </location>
</feature>
<feature type="compositionally biased region" description="Basic and acidic residues" evidence="1">
    <location>
        <begin position="418"/>
        <end position="429"/>
    </location>
</feature>
<protein>
    <submittedName>
        <fullName evidence="2">Uncharacterized protein</fullName>
    </submittedName>
</protein>
<name>A0A8H6LVI0_9AGAR</name>
<dbReference type="Proteomes" id="UP000521943">
    <property type="component" value="Unassembled WGS sequence"/>
</dbReference>
<feature type="region of interest" description="Disordered" evidence="1">
    <location>
        <begin position="1"/>
        <end position="32"/>
    </location>
</feature>
<organism evidence="2 3">
    <name type="scientific">Ephemerocybe angulata</name>
    <dbReference type="NCBI Taxonomy" id="980116"/>
    <lineage>
        <taxon>Eukaryota</taxon>
        <taxon>Fungi</taxon>
        <taxon>Dikarya</taxon>
        <taxon>Basidiomycota</taxon>
        <taxon>Agaricomycotina</taxon>
        <taxon>Agaricomycetes</taxon>
        <taxon>Agaricomycetidae</taxon>
        <taxon>Agaricales</taxon>
        <taxon>Agaricineae</taxon>
        <taxon>Psathyrellaceae</taxon>
        <taxon>Ephemerocybe</taxon>
    </lineage>
</organism>
<accession>A0A8H6LVI0</accession>
<gene>
    <name evidence="2" type="ORF">DFP72DRAFT_860589</name>
</gene>
<reference evidence="2 3" key="1">
    <citation type="submission" date="2020-07" db="EMBL/GenBank/DDBJ databases">
        <title>Comparative genomics of pyrophilous fungi reveals a link between fire events and developmental genes.</title>
        <authorList>
            <consortium name="DOE Joint Genome Institute"/>
            <person name="Steindorff A.S."/>
            <person name="Carver A."/>
            <person name="Calhoun S."/>
            <person name="Stillman K."/>
            <person name="Liu H."/>
            <person name="Lipzen A."/>
            <person name="Pangilinan J."/>
            <person name="Labutti K."/>
            <person name="Bruns T.D."/>
            <person name="Grigoriev I.V."/>
        </authorList>
    </citation>
    <scope>NUCLEOTIDE SEQUENCE [LARGE SCALE GENOMIC DNA]</scope>
    <source>
        <strain evidence="2 3">CBS 144469</strain>
    </source>
</reference>
<evidence type="ECO:0000313" key="3">
    <source>
        <dbReference type="Proteomes" id="UP000521943"/>
    </source>
</evidence>
<comment type="caution">
    <text evidence="2">The sequence shown here is derived from an EMBL/GenBank/DDBJ whole genome shotgun (WGS) entry which is preliminary data.</text>
</comment>
<feature type="region of interest" description="Disordered" evidence="1">
    <location>
        <begin position="309"/>
        <end position="342"/>
    </location>
</feature>
<feature type="compositionally biased region" description="Basic and acidic residues" evidence="1">
    <location>
        <begin position="309"/>
        <end position="325"/>
    </location>
</feature>
<proteinExistence type="predicted"/>
<evidence type="ECO:0000256" key="1">
    <source>
        <dbReference type="SAM" id="MobiDB-lite"/>
    </source>
</evidence>
<dbReference type="AlphaFoldDB" id="A0A8H6LVI0"/>
<dbReference type="EMBL" id="JACGCI010000187">
    <property type="protein sequence ID" value="KAF6742322.1"/>
    <property type="molecule type" value="Genomic_DNA"/>
</dbReference>
<keyword evidence="3" id="KW-1185">Reference proteome</keyword>
<feature type="compositionally biased region" description="Acidic residues" evidence="1">
    <location>
        <begin position="449"/>
        <end position="459"/>
    </location>
</feature>
<evidence type="ECO:0000313" key="2">
    <source>
        <dbReference type="EMBL" id="KAF6742322.1"/>
    </source>
</evidence>
<feature type="compositionally biased region" description="Basic and acidic residues" evidence="1">
    <location>
        <begin position="9"/>
        <end position="19"/>
    </location>
</feature>
<feature type="region of interest" description="Disordered" evidence="1">
    <location>
        <begin position="389"/>
        <end position="459"/>
    </location>
</feature>
<sequence>MQKALADTGKLDGCRKEQEDNGTGGIRREIGAPKVEKDPEIVAAVNVSTFWPLFQEELWTTISQQGDQVTHEALNTAFERAWDRQRRIPGGHDIQRQFIRPLRSAIIASLHAMLATPSIMLDLSSLYKSIVEISIAVARDAVVKRMDKFARQQARTSETTIAIPPTLPSAASPAAPPVAPPVLASMAEPLLDAQLPCQLTPPSDADSTEPDSSFRPPVILFHPSSPANPLPGFILHPTFPNLEPEPRKVEPHFCMPAQQQSFQRTVTIGLGDDDSDSDSGSRPARHDSEAFAPSEMFYCINEHTAEQWAPDHHRPPESPENQHQDLEEEESSGYDYRPEVGIHNMRGDHLDYVSYGSGHQEGYMEGYDDGYEGGYDVGYGIGYGDGYYDSHSEENGSSEEERSNEGCHDEGYDDGYSEDERSSGDKAYPDDAVSDEESEGVDDRSESDYQSDAESDWGE</sequence>
<feature type="region of interest" description="Disordered" evidence="1">
    <location>
        <begin position="268"/>
        <end position="288"/>
    </location>
</feature>